<feature type="binding site" evidence="8">
    <location>
        <begin position="18"/>
        <end position="24"/>
    </location>
    <ligand>
        <name>GTP</name>
        <dbReference type="ChEBI" id="CHEBI:37565"/>
    </ligand>
</feature>
<dbReference type="PROSITE" id="PS00513">
    <property type="entry name" value="ADENYLOSUCCIN_SYN_2"/>
    <property type="match status" value="1"/>
</dbReference>
<feature type="binding site" description="in other chain" evidence="8">
    <location>
        <begin position="44"/>
        <end position="47"/>
    </location>
    <ligand>
        <name>IMP</name>
        <dbReference type="ChEBI" id="CHEBI:58053"/>
        <note>ligand shared between dimeric partners</note>
    </ligand>
</feature>
<dbReference type="InterPro" id="IPR018220">
    <property type="entry name" value="Adenylosuccin_syn_GTP-bd"/>
</dbReference>
<feature type="binding site" evidence="8">
    <location>
        <begin position="46"/>
        <end position="48"/>
    </location>
    <ligand>
        <name>GTP</name>
        <dbReference type="ChEBI" id="CHEBI:37565"/>
    </ligand>
</feature>
<dbReference type="CDD" id="cd03108">
    <property type="entry name" value="AdSS"/>
    <property type="match status" value="1"/>
</dbReference>
<keyword evidence="5 8" id="KW-0658">Purine biosynthesis</keyword>
<sequence length="431" mass="46963">MLGVNEMSGIVVFGAQWGDEGKGRFVDYLASRADMVIRYQGGNNAGHTVVADGVTYKLHLIPSGILSKGKACVIANGVVIDPSALRREIDYLAERGVSVDNLYISDRAHMIMPYHRELDLLNEKKLGDFKIGTTGNGIGPCYMDKVGRTGLRMCDLMDEESFPAKLKKCVDDKNEIITKVYGGDPLDYEAVLEECRAHANYFRPFVCDTVSMLHEYKEAGKTLLFEGAQGMLLDIDFGTYPYVTSSHPNTGGVCAGAGVGPQVITDVIGVVKAYTTRVGEGPFVTELLDATGDAIREKGHEYGTTTGRPRRCGWLDLVIVDFAAKTSGITGFAVSRMDTLGGLDKVYVCTGYDIDGKIIDTYPASLETLAKAKPVYKEFDGWTSDLSQIRKYEDLPDAAKAYIEFIEQQTGVPVVMIGVGAGREECIFRGL</sequence>
<feature type="active site" evidence="9">
    <location>
        <position position="145"/>
    </location>
</feature>
<dbReference type="InterPro" id="IPR042109">
    <property type="entry name" value="Adenylosuccinate_synth_dom1"/>
</dbReference>
<evidence type="ECO:0000256" key="3">
    <source>
        <dbReference type="ARBA" id="ARBA00022723"/>
    </source>
</evidence>
<comment type="subunit">
    <text evidence="1 8">Homodimer.</text>
</comment>
<dbReference type="GO" id="GO:0046040">
    <property type="term" value="P:IMP metabolic process"/>
    <property type="evidence" value="ECO:0007669"/>
    <property type="project" value="TreeGrafter"/>
</dbReference>
<feature type="binding site" description="in other chain" evidence="8">
    <location>
        <position position="134"/>
    </location>
    <ligand>
        <name>IMP</name>
        <dbReference type="ChEBI" id="CHEBI:58053"/>
        <note>ligand shared between dimeric partners</note>
    </ligand>
</feature>
<dbReference type="InterPro" id="IPR033128">
    <property type="entry name" value="Adenylosuccin_syn_Lys_AS"/>
</dbReference>
<evidence type="ECO:0000256" key="8">
    <source>
        <dbReference type="HAMAP-Rule" id="MF_00011"/>
    </source>
</evidence>
<evidence type="ECO:0000256" key="5">
    <source>
        <dbReference type="ARBA" id="ARBA00022755"/>
    </source>
</evidence>
<name>A0A136Q1K6_9FIRM</name>
<feature type="binding site" evidence="8">
    <location>
        <position position="310"/>
    </location>
    <ligand>
        <name>GTP</name>
        <dbReference type="ChEBI" id="CHEBI:37565"/>
    </ligand>
</feature>
<dbReference type="FunFam" id="1.10.300.10:FF:000001">
    <property type="entry name" value="Adenylosuccinate synthetase"/>
    <property type="match status" value="1"/>
</dbReference>
<protein>
    <recommendedName>
        <fullName evidence="8 10">Adenylosuccinate synthetase</fullName>
        <shortName evidence="8">AMPSase</shortName>
        <shortName evidence="8">AdSS</shortName>
        <ecNumber evidence="8 10">6.3.4.4</ecNumber>
    </recommendedName>
    <alternativeName>
        <fullName evidence="8">IMP--aspartate ligase</fullName>
    </alternativeName>
</protein>
<feature type="active site" description="Proton donor" evidence="8">
    <location>
        <position position="47"/>
    </location>
</feature>
<dbReference type="HAMAP" id="MF_00011">
    <property type="entry name" value="Adenylosucc_synth"/>
    <property type="match status" value="1"/>
</dbReference>
<dbReference type="FunFam" id="3.90.170.10:FF:000001">
    <property type="entry name" value="Adenylosuccinate synthetase"/>
    <property type="match status" value="1"/>
</dbReference>
<feature type="binding site" description="in other chain" evidence="8">
    <location>
        <position position="229"/>
    </location>
    <ligand>
        <name>IMP</name>
        <dbReference type="ChEBI" id="CHEBI:58053"/>
        <note>ligand shared between dimeric partners</note>
    </ligand>
</feature>
<feature type="binding site" evidence="8">
    <location>
        <begin position="304"/>
        <end position="310"/>
    </location>
    <ligand>
        <name>substrate</name>
    </ligand>
</feature>
<feature type="binding site" description="in other chain" evidence="8">
    <location>
        <position position="244"/>
    </location>
    <ligand>
        <name>IMP</name>
        <dbReference type="ChEBI" id="CHEBI:58053"/>
        <note>ligand shared between dimeric partners</note>
    </ligand>
</feature>
<keyword evidence="2 8" id="KW-0436">Ligase</keyword>
<dbReference type="SMART" id="SM00788">
    <property type="entry name" value="Adenylsucc_synt"/>
    <property type="match status" value="1"/>
</dbReference>
<comment type="subcellular location">
    <subcellularLocation>
        <location evidence="8">Cytoplasm</location>
    </subcellularLocation>
</comment>
<comment type="pathway">
    <text evidence="8 10">Purine metabolism; AMP biosynthesis via de novo pathway; AMP from IMP: step 1/2.</text>
</comment>
<dbReference type="GO" id="GO:0005525">
    <property type="term" value="F:GTP binding"/>
    <property type="evidence" value="ECO:0007669"/>
    <property type="project" value="UniProtKB-UniRule"/>
</dbReference>
<keyword evidence="4 8" id="KW-0547">Nucleotide-binding</keyword>
<comment type="function">
    <text evidence="8">Plays an important role in the de novo pathway of purine nucleotide biosynthesis. Catalyzes the first committed step in the biosynthesis of AMP from IMP.</text>
</comment>
<dbReference type="NCBIfam" id="TIGR00184">
    <property type="entry name" value="purA"/>
    <property type="match status" value="1"/>
</dbReference>
<feature type="binding site" description="in other chain" evidence="8">
    <location>
        <position position="308"/>
    </location>
    <ligand>
        <name>IMP</name>
        <dbReference type="ChEBI" id="CHEBI:58053"/>
        <note>ligand shared between dimeric partners</note>
    </ligand>
</feature>
<dbReference type="UniPathway" id="UPA00075">
    <property type="reaction ID" value="UER00335"/>
</dbReference>
<evidence type="ECO:0000313" key="12">
    <source>
        <dbReference type="Proteomes" id="UP000070366"/>
    </source>
</evidence>
<evidence type="ECO:0000256" key="1">
    <source>
        <dbReference type="ARBA" id="ARBA00011738"/>
    </source>
</evidence>
<dbReference type="PANTHER" id="PTHR11846:SF0">
    <property type="entry name" value="ADENYLOSUCCINATE SYNTHETASE"/>
    <property type="match status" value="1"/>
</dbReference>
<keyword evidence="6 8" id="KW-0460">Magnesium</keyword>
<proteinExistence type="inferred from homology"/>
<evidence type="ECO:0000256" key="9">
    <source>
        <dbReference type="PROSITE-ProRule" id="PRU10134"/>
    </source>
</evidence>
<feature type="active site" description="Proton acceptor" evidence="8">
    <location>
        <position position="19"/>
    </location>
</feature>
<dbReference type="GO" id="GO:0000287">
    <property type="term" value="F:magnesium ion binding"/>
    <property type="evidence" value="ECO:0007669"/>
    <property type="project" value="UniProtKB-UniRule"/>
</dbReference>
<dbReference type="InterPro" id="IPR001114">
    <property type="entry name" value="Adenylosuccinate_synthetase"/>
</dbReference>
<dbReference type="EMBL" id="LSZW01000064">
    <property type="protein sequence ID" value="KXK64572.1"/>
    <property type="molecule type" value="Genomic_DNA"/>
</dbReference>
<comment type="catalytic activity">
    <reaction evidence="8 10">
        <text>IMP + L-aspartate + GTP = N(6)-(1,2-dicarboxyethyl)-AMP + GDP + phosphate + 2 H(+)</text>
        <dbReference type="Rhea" id="RHEA:15753"/>
        <dbReference type="ChEBI" id="CHEBI:15378"/>
        <dbReference type="ChEBI" id="CHEBI:29991"/>
        <dbReference type="ChEBI" id="CHEBI:37565"/>
        <dbReference type="ChEBI" id="CHEBI:43474"/>
        <dbReference type="ChEBI" id="CHEBI:57567"/>
        <dbReference type="ChEBI" id="CHEBI:58053"/>
        <dbReference type="ChEBI" id="CHEBI:58189"/>
        <dbReference type="EC" id="6.3.4.4"/>
    </reaction>
</comment>
<organism evidence="11 12">
    <name type="scientific">Christensenella minuta</name>
    <dbReference type="NCBI Taxonomy" id="626937"/>
    <lineage>
        <taxon>Bacteria</taxon>
        <taxon>Bacillati</taxon>
        <taxon>Bacillota</taxon>
        <taxon>Clostridia</taxon>
        <taxon>Christensenellales</taxon>
        <taxon>Christensenellaceae</taxon>
        <taxon>Christensenella</taxon>
    </lineage>
</organism>
<dbReference type="STRING" id="626937.HMPREF3293_02652"/>
<keyword evidence="8" id="KW-0963">Cytoplasm</keyword>
<feature type="binding site" evidence="8">
    <location>
        <begin position="418"/>
        <end position="420"/>
    </location>
    <ligand>
        <name>GTP</name>
        <dbReference type="ChEBI" id="CHEBI:37565"/>
    </ligand>
</feature>
<dbReference type="AlphaFoldDB" id="A0A136Q1K6"/>
<gene>
    <name evidence="8" type="primary">purA</name>
    <name evidence="11" type="ORF">HMPREF3293_02652</name>
</gene>
<dbReference type="InterPro" id="IPR027417">
    <property type="entry name" value="P-loop_NTPase"/>
</dbReference>
<dbReference type="PROSITE" id="PS01266">
    <property type="entry name" value="ADENYLOSUCCIN_SYN_1"/>
    <property type="match status" value="1"/>
</dbReference>
<evidence type="ECO:0000256" key="7">
    <source>
        <dbReference type="ARBA" id="ARBA00023134"/>
    </source>
</evidence>
<comment type="similarity">
    <text evidence="8 10">Belongs to the adenylosuccinate synthetase family.</text>
</comment>
<reference evidence="11 12" key="1">
    <citation type="submission" date="2016-02" db="EMBL/GenBank/DDBJ databases">
        <authorList>
            <person name="Wen L."/>
            <person name="He K."/>
            <person name="Yang H."/>
        </authorList>
    </citation>
    <scope>NUCLEOTIDE SEQUENCE [LARGE SCALE GENOMIC DNA]</scope>
    <source>
        <strain evidence="11 12">DSM 22607</strain>
    </source>
</reference>
<dbReference type="Gene3D" id="1.10.300.10">
    <property type="entry name" value="Adenylosuccinate Synthetase, subunit A, domain 2"/>
    <property type="match status" value="1"/>
</dbReference>
<dbReference type="InterPro" id="IPR042111">
    <property type="entry name" value="Adenylosuccinate_synth_dom3"/>
</dbReference>
<comment type="caution">
    <text evidence="11">The sequence shown here is derived from an EMBL/GenBank/DDBJ whole genome shotgun (WGS) entry which is preliminary data.</text>
</comment>
<comment type="cofactor">
    <cofactor evidence="8">
        <name>Mg(2+)</name>
        <dbReference type="ChEBI" id="CHEBI:18420"/>
    </cofactor>
    <text evidence="8">Binds 1 Mg(2+) ion per subunit.</text>
</comment>
<dbReference type="PANTHER" id="PTHR11846">
    <property type="entry name" value="ADENYLOSUCCINATE SYNTHETASE"/>
    <property type="match status" value="1"/>
</dbReference>
<evidence type="ECO:0000256" key="6">
    <source>
        <dbReference type="ARBA" id="ARBA00022842"/>
    </source>
</evidence>
<dbReference type="Gene3D" id="3.40.440.10">
    <property type="entry name" value="Adenylosuccinate Synthetase, subunit A, domain 1"/>
    <property type="match status" value="1"/>
</dbReference>
<accession>A0A136Q1K6</accession>
<keyword evidence="3 8" id="KW-0479">Metal-binding</keyword>
<evidence type="ECO:0000256" key="4">
    <source>
        <dbReference type="ARBA" id="ARBA00022741"/>
    </source>
</evidence>
<keyword evidence="7 8" id="KW-0342">GTP-binding</keyword>
<keyword evidence="12" id="KW-1185">Reference proteome</keyword>
<feature type="binding site" evidence="8">
    <location>
        <position position="19"/>
    </location>
    <ligand>
        <name>Mg(2+)</name>
        <dbReference type="ChEBI" id="CHEBI:18420"/>
    </ligand>
</feature>
<dbReference type="GO" id="GO:0044208">
    <property type="term" value="P:'de novo' AMP biosynthetic process"/>
    <property type="evidence" value="ECO:0007669"/>
    <property type="project" value="UniProtKB-UniRule"/>
</dbReference>
<evidence type="ECO:0000313" key="11">
    <source>
        <dbReference type="EMBL" id="KXK64572.1"/>
    </source>
</evidence>
<evidence type="ECO:0000256" key="10">
    <source>
        <dbReference type="RuleBase" id="RU000520"/>
    </source>
</evidence>
<feature type="binding site" evidence="8">
    <location>
        <position position="46"/>
    </location>
    <ligand>
        <name>Mg(2+)</name>
        <dbReference type="ChEBI" id="CHEBI:18420"/>
    </ligand>
</feature>
<dbReference type="InterPro" id="IPR042110">
    <property type="entry name" value="Adenylosuccinate_synth_dom2"/>
</dbReference>
<feature type="binding site" evidence="8">
    <location>
        <begin position="336"/>
        <end position="338"/>
    </location>
    <ligand>
        <name>GTP</name>
        <dbReference type="ChEBI" id="CHEBI:37565"/>
    </ligand>
</feature>
<dbReference type="GO" id="GO:0004019">
    <property type="term" value="F:adenylosuccinate synthase activity"/>
    <property type="evidence" value="ECO:0007669"/>
    <property type="project" value="UniProtKB-UniRule"/>
</dbReference>
<dbReference type="PATRIC" id="fig|626937.4.peg.2613"/>
<dbReference type="SUPFAM" id="SSF52540">
    <property type="entry name" value="P-loop containing nucleoside triphosphate hydrolases"/>
    <property type="match status" value="1"/>
</dbReference>
<dbReference type="Pfam" id="PF00709">
    <property type="entry name" value="Adenylsucc_synt"/>
    <property type="match status" value="1"/>
</dbReference>
<feature type="binding site" description="in other chain" evidence="8">
    <location>
        <begin position="19"/>
        <end position="22"/>
    </location>
    <ligand>
        <name>IMP</name>
        <dbReference type="ChEBI" id="CHEBI:58053"/>
        <note>ligand shared between dimeric partners</note>
    </ligand>
</feature>
<dbReference type="GO" id="GO:0005737">
    <property type="term" value="C:cytoplasm"/>
    <property type="evidence" value="ECO:0007669"/>
    <property type="project" value="UniProtKB-SubCell"/>
</dbReference>
<dbReference type="Proteomes" id="UP000070366">
    <property type="component" value="Unassembled WGS sequence"/>
</dbReference>
<dbReference type="EC" id="6.3.4.4" evidence="8 10"/>
<dbReference type="NCBIfam" id="NF002223">
    <property type="entry name" value="PRK01117.1"/>
    <property type="match status" value="1"/>
</dbReference>
<evidence type="ECO:0000256" key="2">
    <source>
        <dbReference type="ARBA" id="ARBA00022598"/>
    </source>
</evidence>
<dbReference type="Gene3D" id="3.90.170.10">
    <property type="entry name" value="Adenylosuccinate Synthetase, subunit A, domain 3"/>
    <property type="match status" value="1"/>
</dbReference>
<feature type="binding site" evidence="8">
    <location>
        <position position="148"/>
    </location>
    <ligand>
        <name>IMP</name>
        <dbReference type="ChEBI" id="CHEBI:58053"/>
        <note>ligand shared between dimeric partners</note>
    </ligand>
</feature>